<proteinExistence type="predicted"/>
<evidence type="ECO:0000256" key="4">
    <source>
        <dbReference type="ARBA" id="ARBA00022989"/>
    </source>
</evidence>
<dbReference type="InterPro" id="IPR018513">
    <property type="entry name" value="Cell_synthase_bac"/>
</dbReference>
<protein>
    <submittedName>
        <fullName evidence="7">Cellulose biosynthesis cyclic di-GMP-binding regulatory protein BcsB</fullName>
    </submittedName>
</protein>
<keyword evidence="4 6" id="KW-1133">Transmembrane helix</keyword>
<dbReference type="PANTHER" id="PTHR39083:SF1">
    <property type="entry name" value="CYCLIC DI-GMP-BINDING PROTEIN"/>
    <property type="match status" value="1"/>
</dbReference>
<evidence type="ECO:0000256" key="1">
    <source>
        <dbReference type="ARBA" id="ARBA00004162"/>
    </source>
</evidence>
<evidence type="ECO:0000256" key="6">
    <source>
        <dbReference type="SAM" id="Phobius"/>
    </source>
</evidence>
<dbReference type="Pfam" id="PF03170">
    <property type="entry name" value="BcsB"/>
    <property type="match status" value="1"/>
</dbReference>
<dbReference type="GO" id="GO:0005886">
    <property type="term" value="C:plasma membrane"/>
    <property type="evidence" value="ECO:0007669"/>
    <property type="project" value="UniProtKB-SubCell"/>
</dbReference>
<evidence type="ECO:0000313" key="8">
    <source>
        <dbReference type="Proteomes" id="UP000500741"/>
    </source>
</evidence>
<dbReference type="PANTHER" id="PTHR39083">
    <property type="entry name" value="CYCLIC DI-GMP-BINDING PROTEIN"/>
    <property type="match status" value="1"/>
</dbReference>
<accession>A0A6G8B212</accession>
<reference evidence="7 8" key="1">
    <citation type="submission" date="2020-03" db="EMBL/GenBank/DDBJ databases">
        <title>Weissella sp. nov., isolated from Cybister lewisianus.</title>
        <authorList>
            <person name="Hyun D.-W."/>
            <person name="Bae J.-W."/>
        </authorList>
    </citation>
    <scope>NUCLEOTIDE SEQUENCE [LARGE SCALE GENOMIC DNA]</scope>
    <source>
        <strain evidence="7 8">HDW19</strain>
    </source>
</reference>
<gene>
    <name evidence="7" type="ORF">G7084_05125</name>
</gene>
<feature type="transmembrane region" description="Helical" evidence="6">
    <location>
        <begin position="637"/>
        <end position="659"/>
    </location>
</feature>
<dbReference type="AlphaFoldDB" id="A0A6G8B212"/>
<sequence length="674" mass="76147">MLYGPNNIVLADNVAEHQSFSQNFNNSNSTISGRSVHYDVFFTKMNYWNIDQGQINFNFKISQLTDNDVSDLTLSINGVKFYSFRPDSTSDLQSKTIDIPTDLIQDSNHLQISGQIMNQVDDQTIIAETPANWLTVYQDSNINLNYSLTDAAEKINEFYAHFTGMDTVLNQKSAIQINPELTDPEIEANLYALTGLDRILSNKGKIPLISSNDTSIDNYNYQIIIAKQDHLPKRFKNIGANLDQDHAVIQTIIQQNIHYLIVTAKNQKQLIKASRFIANPELMNETQQAKKKISTNTQTFIATSQNKNIQNITQTETYLSGAGHHEATYSLSMPVNQNNANGSKIKLHTKYAKNIDFKNSLISVEIDDKKIGSHQLTAQKADDDTFEVKIPNGQSLSRNFNLKVTFDLVNKYSSLNSTPWAVIEPQSTISIKSEPMNNLLFDNYPSTFIKNKTFDNIALIRPKKINSFYLDTLASLFYGIGNYAEQNTGNITIYQKTPNKSQLANSSIIAFGTPNDNEFIKKANNDLYFKFDHNFQNIISNEKMSLETKYSQTIGTAQLLRSPYNQKRSLLILTAIHDSDVAMAANQISSQDSLAQIHGDAIVIDQNNHKQTYRFKKDTAADARLDLDLKLKRNHKLIVYILIFIFILISLIGSAIMILHKNGKLTLGRNSDER</sequence>
<evidence type="ECO:0000256" key="3">
    <source>
        <dbReference type="ARBA" id="ARBA00022692"/>
    </source>
</evidence>
<keyword evidence="8" id="KW-1185">Reference proteome</keyword>
<organism evidence="7 8">
    <name type="scientific">Weissella coleopterorum</name>
    <dbReference type="NCBI Taxonomy" id="2714949"/>
    <lineage>
        <taxon>Bacteria</taxon>
        <taxon>Bacillati</taxon>
        <taxon>Bacillota</taxon>
        <taxon>Bacilli</taxon>
        <taxon>Lactobacillales</taxon>
        <taxon>Lactobacillaceae</taxon>
        <taxon>Weissella</taxon>
    </lineage>
</organism>
<keyword evidence="2" id="KW-1003">Cell membrane</keyword>
<dbReference type="Gene3D" id="2.60.120.260">
    <property type="entry name" value="Galactose-binding domain-like"/>
    <property type="match status" value="2"/>
</dbReference>
<keyword evidence="3 6" id="KW-0812">Transmembrane</keyword>
<name>A0A6G8B212_9LACO</name>
<evidence type="ECO:0000256" key="2">
    <source>
        <dbReference type="ARBA" id="ARBA00022475"/>
    </source>
</evidence>
<keyword evidence="5 6" id="KW-0472">Membrane</keyword>
<dbReference type="Proteomes" id="UP000500741">
    <property type="component" value="Chromosome"/>
</dbReference>
<dbReference type="EMBL" id="CP049888">
    <property type="protein sequence ID" value="QIL51280.1"/>
    <property type="molecule type" value="Genomic_DNA"/>
</dbReference>
<evidence type="ECO:0000313" key="7">
    <source>
        <dbReference type="EMBL" id="QIL51280.1"/>
    </source>
</evidence>
<dbReference type="KEGG" id="wco:G7084_05125"/>
<comment type="subcellular location">
    <subcellularLocation>
        <location evidence="1">Cell membrane</location>
        <topology evidence="1">Single-pass membrane protein</topology>
    </subcellularLocation>
</comment>
<evidence type="ECO:0000256" key="5">
    <source>
        <dbReference type="ARBA" id="ARBA00023136"/>
    </source>
</evidence>
<dbReference type="GO" id="GO:0006011">
    <property type="term" value="P:UDP-alpha-D-glucose metabolic process"/>
    <property type="evidence" value="ECO:0007669"/>
    <property type="project" value="InterPro"/>
</dbReference>